<dbReference type="OrthoDB" id="421226at2759"/>
<feature type="transmembrane region" description="Helical" evidence="3">
    <location>
        <begin position="232"/>
        <end position="250"/>
    </location>
</feature>
<dbReference type="SUPFAM" id="SSF51206">
    <property type="entry name" value="cAMP-binding domain-like"/>
    <property type="match status" value="1"/>
</dbReference>
<dbReference type="InterPro" id="IPR051413">
    <property type="entry name" value="K/Na_HCN_channel"/>
</dbReference>
<feature type="transmembrane region" description="Helical" evidence="3">
    <location>
        <begin position="440"/>
        <end position="464"/>
    </location>
</feature>
<dbReference type="PANTHER" id="PTHR45689">
    <property type="entry name" value="I[[H]] CHANNEL, ISOFORM E"/>
    <property type="match status" value="1"/>
</dbReference>
<feature type="domain" description="Cyclic nucleotide-binding" evidence="4">
    <location>
        <begin position="552"/>
        <end position="651"/>
    </location>
</feature>
<dbReference type="Gene3D" id="1.10.287.630">
    <property type="entry name" value="Helix hairpin bin"/>
    <property type="match status" value="1"/>
</dbReference>
<evidence type="ECO:0000259" key="4">
    <source>
        <dbReference type="PROSITE" id="PS50042"/>
    </source>
</evidence>
<dbReference type="GO" id="GO:0005249">
    <property type="term" value="F:voltage-gated potassium channel activity"/>
    <property type="evidence" value="ECO:0007669"/>
    <property type="project" value="TreeGrafter"/>
</dbReference>
<gene>
    <name evidence="5" type="ORF">TTHERM_00790630</name>
</gene>
<proteinExistence type="predicted"/>
<feature type="compositionally biased region" description="Basic and acidic residues" evidence="2">
    <location>
        <begin position="80"/>
        <end position="93"/>
    </location>
</feature>
<dbReference type="GO" id="GO:0098855">
    <property type="term" value="C:HCN channel complex"/>
    <property type="evidence" value="ECO:0007669"/>
    <property type="project" value="TreeGrafter"/>
</dbReference>
<dbReference type="RefSeq" id="XP_001026161.2">
    <property type="nucleotide sequence ID" value="XM_001026161.2"/>
</dbReference>
<dbReference type="Gene3D" id="1.10.287.70">
    <property type="match status" value="1"/>
</dbReference>
<dbReference type="SMART" id="SM00100">
    <property type="entry name" value="cNMP"/>
    <property type="match status" value="1"/>
</dbReference>
<accession>Q24DS4</accession>
<keyword evidence="3" id="KW-0472">Membrane</keyword>
<dbReference type="InParanoid" id="Q24DS4"/>
<evidence type="ECO:0000313" key="6">
    <source>
        <dbReference type="Proteomes" id="UP000009168"/>
    </source>
</evidence>
<feature type="transmembrane region" description="Helical" evidence="3">
    <location>
        <begin position="296"/>
        <end position="315"/>
    </location>
</feature>
<dbReference type="Pfam" id="PF07885">
    <property type="entry name" value="Ion_trans_2"/>
    <property type="match status" value="1"/>
</dbReference>
<sequence length="1159" mass="135880">MSQKSIFSYKNNSSYRSQIHINEEYHQQFLKFPFKQNDSIVESGTSLQISRRNIQAKCDIISQENLQNKTIFQALNEVEQEKHKKSEQEKRDTSFSTLPNNVKQPNNTHTYRMHLTQTQEQNILNTVFNIEEAEMKVVPIRLMKVLKLLVNIQHFFRIISMNTRIFNKLNSNQHDLIGDVASIYSKNTKLKNGNKILNLACNLWYYMILLAQNLNIQIFAPSNVFIKVWDSLQSMLIFFSTFLLNLELFFEMDISRFQLLFQILFIVSVIDIFVELNTGVLQKGDIIYNRNFIFQSYMKNTFLLNILGIIPLFFFISKVEISNTIRIVCNILYIFKWVKISKVLKQITFYVSYEKDHKNIFDLLKLLVFVIGICHIFCLFWHGLCLFEIKNGQTNNWINSKNLIDATIYERYIYSFYFLAVTMATVGYGDITPQNSAEVLFTTITIFVTCVVYAFSLNTIGGIIENIEKKDKKYKENLQIIHGLMREEEVSRKLKIEVSNYIEYLYKESNEIQKKQEKLIVEKLSTKLRNDLILEIQGKYLNNIPLFKHIKEKDKIAKIMEEHLYSPGETIFNQGDLDDSSLYYIVKGSVSIIFNPENNPNREAKQIQLVKKKEYFGEISFISGNPRTFTAKTADFCRIYKINRQQFLQVIQQHDQDFENFQMIKEAISLNKNYKFCSIFCSTCKSGNHFSIDCPRTHLTLTRQILISRHNSYTPQERAEFRRRKAKSNFFQKIEILRSALIDINNKESLFEILDSIENACNIIDGADEDMNIQFLENQKEENKRKNQVENTQKQNIFSIENLNSQIENQKRGLGIEESQDKIQNQIIRQSKNNLTSINQNGKGNKYADKIAEQSIESQSSQFNESEQQPSSPSSSEEDNNSVCSFQIKKRQASKDNMQITKVIQGQEEEQKFIIDGQINENQKNNAYQQQQRNSSIFYKLKGSNQQINTQMNDCQSLINDLKISNNNDKQKVVNNLQVNNIIQSRRTLRGTRDTNYLENVLKQIQNRSSIQVDEQSHMKKFSNISIDLQKRLSKMSQKGSQKNITLQNPQQIPQNNSIQNSLSYLALIMDDNIQKNGKKVNDITESYDQVNYQMLQTFDKAKIFKYYLPHFNYPEIVQKWVLFQSKRQQKISKSVNIAKKKKRYLNKIKQKDSFCLIK</sequence>
<dbReference type="GO" id="GO:0003254">
    <property type="term" value="P:regulation of membrane depolarization"/>
    <property type="evidence" value="ECO:0007669"/>
    <property type="project" value="TreeGrafter"/>
</dbReference>
<dbReference type="PANTHER" id="PTHR45689:SF5">
    <property type="entry name" value="I[[H]] CHANNEL, ISOFORM E"/>
    <property type="match status" value="1"/>
</dbReference>
<feature type="transmembrane region" description="Helical" evidence="3">
    <location>
        <begin position="408"/>
        <end position="428"/>
    </location>
</feature>
<evidence type="ECO:0000256" key="1">
    <source>
        <dbReference type="SAM" id="Coils"/>
    </source>
</evidence>
<dbReference type="InterPro" id="IPR014710">
    <property type="entry name" value="RmlC-like_jellyroll"/>
</dbReference>
<feature type="region of interest" description="Disordered" evidence="2">
    <location>
        <begin position="856"/>
        <end position="882"/>
    </location>
</feature>
<dbReference type="SUPFAM" id="SSF81324">
    <property type="entry name" value="Voltage-gated potassium channels"/>
    <property type="match status" value="1"/>
</dbReference>
<evidence type="ECO:0000313" key="5">
    <source>
        <dbReference type="EMBL" id="EAS05916.2"/>
    </source>
</evidence>
<feature type="compositionally biased region" description="Polar residues" evidence="2">
    <location>
        <begin position="94"/>
        <end position="106"/>
    </location>
</feature>
<dbReference type="GeneID" id="7830374"/>
<organism evidence="5 6">
    <name type="scientific">Tetrahymena thermophila (strain SB210)</name>
    <dbReference type="NCBI Taxonomy" id="312017"/>
    <lineage>
        <taxon>Eukaryota</taxon>
        <taxon>Sar</taxon>
        <taxon>Alveolata</taxon>
        <taxon>Ciliophora</taxon>
        <taxon>Intramacronucleata</taxon>
        <taxon>Oligohymenophorea</taxon>
        <taxon>Hymenostomatida</taxon>
        <taxon>Tetrahymenina</taxon>
        <taxon>Tetrahymenidae</taxon>
        <taxon>Tetrahymena</taxon>
    </lineage>
</organism>
<dbReference type="InterPro" id="IPR013099">
    <property type="entry name" value="K_chnl_dom"/>
</dbReference>
<dbReference type="EMBL" id="GG662316">
    <property type="protein sequence ID" value="EAS05916.2"/>
    <property type="molecule type" value="Genomic_DNA"/>
</dbReference>
<reference evidence="6" key="1">
    <citation type="journal article" date="2006" name="PLoS Biol.">
        <title>Macronuclear genome sequence of the ciliate Tetrahymena thermophila, a model eukaryote.</title>
        <authorList>
            <person name="Eisen J.A."/>
            <person name="Coyne R.S."/>
            <person name="Wu M."/>
            <person name="Wu D."/>
            <person name="Thiagarajan M."/>
            <person name="Wortman J.R."/>
            <person name="Badger J.H."/>
            <person name="Ren Q."/>
            <person name="Amedeo P."/>
            <person name="Jones K.M."/>
            <person name="Tallon L.J."/>
            <person name="Delcher A.L."/>
            <person name="Salzberg S.L."/>
            <person name="Silva J.C."/>
            <person name="Haas B.J."/>
            <person name="Majoros W.H."/>
            <person name="Farzad M."/>
            <person name="Carlton J.M."/>
            <person name="Smith R.K. Jr."/>
            <person name="Garg J."/>
            <person name="Pearlman R.E."/>
            <person name="Karrer K.M."/>
            <person name="Sun L."/>
            <person name="Manning G."/>
            <person name="Elde N.C."/>
            <person name="Turkewitz A.P."/>
            <person name="Asai D.J."/>
            <person name="Wilkes D.E."/>
            <person name="Wang Y."/>
            <person name="Cai H."/>
            <person name="Collins K."/>
            <person name="Stewart B.A."/>
            <person name="Lee S.R."/>
            <person name="Wilamowska K."/>
            <person name="Weinberg Z."/>
            <person name="Ruzzo W.L."/>
            <person name="Wloga D."/>
            <person name="Gaertig J."/>
            <person name="Frankel J."/>
            <person name="Tsao C.-C."/>
            <person name="Gorovsky M.A."/>
            <person name="Keeling P.J."/>
            <person name="Waller R.F."/>
            <person name="Patron N.J."/>
            <person name="Cherry J.M."/>
            <person name="Stover N.A."/>
            <person name="Krieger C.J."/>
            <person name="del Toro C."/>
            <person name="Ryder H.F."/>
            <person name="Williamson S.C."/>
            <person name="Barbeau R.A."/>
            <person name="Hamilton E.P."/>
            <person name="Orias E."/>
        </authorList>
    </citation>
    <scope>NUCLEOTIDE SEQUENCE [LARGE SCALE GENOMIC DNA]</scope>
    <source>
        <strain evidence="6">SB210</strain>
    </source>
</reference>
<feature type="compositionally biased region" description="Low complexity" evidence="2">
    <location>
        <begin position="856"/>
        <end position="875"/>
    </location>
</feature>
<dbReference type="InterPro" id="IPR018490">
    <property type="entry name" value="cNMP-bd_dom_sf"/>
</dbReference>
<evidence type="ECO:0000256" key="3">
    <source>
        <dbReference type="SAM" id="Phobius"/>
    </source>
</evidence>
<dbReference type="GO" id="GO:0035725">
    <property type="term" value="P:sodium ion transmembrane transport"/>
    <property type="evidence" value="ECO:0007669"/>
    <property type="project" value="TreeGrafter"/>
</dbReference>
<feature type="transmembrane region" description="Helical" evidence="3">
    <location>
        <begin position="257"/>
        <end position="276"/>
    </location>
</feature>
<dbReference type="CDD" id="cd00038">
    <property type="entry name" value="CAP_ED"/>
    <property type="match status" value="1"/>
</dbReference>
<keyword evidence="3" id="KW-0812">Transmembrane</keyword>
<keyword evidence="1" id="KW-0175">Coiled coil</keyword>
<name>Q24DS4_TETTS</name>
<feature type="coiled-coil region" evidence="1">
    <location>
        <begin position="773"/>
        <end position="820"/>
    </location>
</feature>
<dbReference type="Pfam" id="PF00027">
    <property type="entry name" value="cNMP_binding"/>
    <property type="match status" value="1"/>
</dbReference>
<feature type="transmembrane region" description="Helical" evidence="3">
    <location>
        <begin position="196"/>
        <end position="220"/>
    </location>
</feature>
<keyword evidence="6" id="KW-1185">Reference proteome</keyword>
<dbReference type="AlphaFoldDB" id="Q24DS4"/>
<keyword evidence="3" id="KW-1133">Transmembrane helix</keyword>
<dbReference type="Gene3D" id="2.60.120.10">
    <property type="entry name" value="Jelly Rolls"/>
    <property type="match status" value="1"/>
</dbReference>
<evidence type="ECO:0000256" key="2">
    <source>
        <dbReference type="SAM" id="MobiDB-lite"/>
    </source>
</evidence>
<feature type="region of interest" description="Disordered" evidence="2">
    <location>
        <begin position="80"/>
        <end position="106"/>
    </location>
</feature>
<feature type="transmembrane region" description="Helical" evidence="3">
    <location>
        <begin position="364"/>
        <end position="387"/>
    </location>
</feature>
<dbReference type="InterPro" id="IPR000595">
    <property type="entry name" value="cNMP-bd_dom"/>
</dbReference>
<dbReference type="PROSITE" id="PS50042">
    <property type="entry name" value="CNMP_BINDING_3"/>
    <property type="match status" value="1"/>
</dbReference>
<dbReference type="HOGENOM" id="CLU_231497_0_0_1"/>
<dbReference type="KEGG" id="tet:TTHERM_00790630"/>
<dbReference type="Proteomes" id="UP000009168">
    <property type="component" value="Unassembled WGS sequence"/>
</dbReference>
<protein>
    <submittedName>
        <fullName evidence="5">Cation channel family protein</fullName>
    </submittedName>
</protein>